<comment type="cofactor">
    <cofactor evidence="1">
        <name>Ca(2+)</name>
        <dbReference type="ChEBI" id="CHEBI:29108"/>
    </cofactor>
</comment>
<dbReference type="AlphaFoldDB" id="A0A6C2UT58"/>
<name>A0A6C2UT58_9BACT</name>
<dbReference type="GO" id="GO:0004423">
    <property type="term" value="F:iduronate-2-sulfatase activity"/>
    <property type="evidence" value="ECO:0007669"/>
    <property type="project" value="InterPro"/>
</dbReference>
<dbReference type="Pfam" id="PF00884">
    <property type="entry name" value="Sulfatase"/>
    <property type="match status" value="1"/>
</dbReference>
<dbReference type="InterPro" id="IPR035874">
    <property type="entry name" value="IDS"/>
</dbReference>
<feature type="signal peptide" evidence="7">
    <location>
        <begin position="1"/>
        <end position="28"/>
    </location>
</feature>
<dbReference type="GO" id="GO:0005737">
    <property type="term" value="C:cytoplasm"/>
    <property type="evidence" value="ECO:0007669"/>
    <property type="project" value="TreeGrafter"/>
</dbReference>
<keyword evidence="10" id="KW-1185">Reference proteome</keyword>
<dbReference type="EMBL" id="CAAHFH010000004">
    <property type="protein sequence ID" value="VGO23522.1"/>
    <property type="molecule type" value="Genomic_DNA"/>
</dbReference>
<protein>
    <submittedName>
        <fullName evidence="9">Choline-sulfatase</fullName>
    </submittedName>
</protein>
<dbReference type="RefSeq" id="WP_136065964.1">
    <property type="nucleotide sequence ID" value="NZ_CAAHFH010000004.1"/>
</dbReference>
<organism evidence="9 10">
    <name type="scientific">Pontiella sulfatireligans</name>
    <dbReference type="NCBI Taxonomy" id="2750658"/>
    <lineage>
        <taxon>Bacteria</taxon>
        <taxon>Pseudomonadati</taxon>
        <taxon>Kiritimatiellota</taxon>
        <taxon>Kiritimatiellia</taxon>
        <taxon>Kiritimatiellales</taxon>
        <taxon>Pontiellaceae</taxon>
        <taxon>Pontiella</taxon>
    </lineage>
</organism>
<evidence type="ECO:0000256" key="2">
    <source>
        <dbReference type="ARBA" id="ARBA00008779"/>
    </source>
</evidence>
<evidence type="ECO:0000256" key="6">
    <source>
        <dbReference type="ARBA" id="ARBA00022837"/>
    </source>
</evidence>
<dbReference type="CDD" id="cd16030">
    <property type="entry name" value="iduronate-2-sulfatase"/>
    <property type="match status" value="1"/>
</dbReference>
<dbReference type="PROSITE" id="PS00149">
    <property type="entry name" value="SULFATASE_2"/>
    <property type="match status" value="1"/>
</dbReference>
<evidence type="ECO:0000256" key="1">
    <source>
        <dbReference type="ARBA" id="ARBA00001913"/>
    </source>
</evidence>
<keyword evidence="3" id="KW-0479">Metal-binding</keyword>
<dbReference type="Gene3D" id="3.40.720.10">
    <property type="entry name" value="Alkaline Phosphatase, subunit A"/>
    <property type="match status" value="1"/>
</dbReference>
<evidence type="ECO:0000256" key="3">
    <source>
        <dbReference type="ARBA" id="ARBA00022723"/>
    </source>
</evidence>
<dbReference type="InterPro" id="IPR024607">
    <property type="entry name" value="Sulfatase_CS"/>
</dbReference>
<evidence type="ECO:0000259" key="8">
    <source>
        <dbReference type="Pfam" id="PF00884"/>
    </source>
</evidence>
<dbReference type="InterPro" id="IPR000917">
    <property type="entry name" value="Sulfatase_N"/>
</dbReference>
<evidence type="ECO:0000256" key="4">
    <source>
        <dbReference type="ARBA" id="ARBA00022729"/>
    </source>
</evidence>
<dbReference type="PANTHER" id="PTHR45953:SF1">
    <property type="entry name" value="IDURONATE 2-SULFATASE"/>
    <property type="match status" value="1"/>
</dbReference>
<feature type="domain" description="Sulfatase N-terminal" evidence="8">
    <location>
        <begin position="35"/>
        <end position="392"/>
    </location>
</feature>
<gene>
    <name evidence="9" type="primary">betC_78</name>
    <name evidence="9" type="ORF">SCARR_05629</name>
</gene>
<feature type="chain" id="PRO_5028802555" evidence="7">
    <location>
        <begin position="29"/>
        <end position="508"/>
    </location>
</feature>
<reference evidence="9 10" key="1">
    <citation type="submission" date="2019-04" db="EMBL/GenBank/DDBJ databases">
        <authorList>
            <person name="Van Vliet M D."/>
        </authorList>
    </citation>
    <scope>NUCLEOTIDE SEQUENCE [LARGE SCALE GENOMIC DNA]</scope>
    <source>
        <strain evidence="9 10">F21</strain>
    </source>
</reference>
<evidence type="ECO:0000313" key="9">
    <source>
        <dbReference type="EMBL" id="VGO23522.1"/>
    </source>
</evidence>
<keyword evidence="6" id="KW-0106">Calcium</keyword>
<sequence length="508" mass="58267">MKRFPKNLLTVLLVVGSLDVAWSVPVRAANKGQNPNVVMFSMDDLNCWINPMGYSQAKTPNLDRLAKAGVTFMDAHAPGVFCAPSRTAIWTGLQAFTTGCYQNEVFRYDYPDMVTLQTAFKQGGYNTYGAGKLYHHRGGYVDLRDWDEYFSRSQEMRDTGWEMNGYHMNDVPLPDPYPYSPYFEKYGNKKNSSAGHMEWGPIANDQEDKMVDTMRTDWMCEVLKRKHDKPFFAALGLYTPHYPNYAPQKYFELYDRDKIKVPDYKEDDLDDLPLKIKKQYTNRSKQHKNLVEMGLLKDAIHAYLASVSYADALLGRVLDTLDSSPYKNNTIIVFWSDQGFHHGEKGNWGKHTLWDVTTHVPFIWAGPGIPNGKQVETTVSLLDMYPTFVELCDLPGKSELEGVSLSPVLKDPSSAKDRNIYIPHMEQGSYAVVNRDWRYIQYADGTEELYSRKKDPNEWDNLADDIEYRPVIKKLQKEAPATFAAEATARNDLNLVVEGDTFHWEPKR</sequence>
<dbReference type="Proteomes" id="UP000346198">
    <property type="component" value="Unassembled WGS sequence"/>
</dbReference>
<proteinExistence type="inferred from homology"/>
<dbReference type="InterPro" id="IPR017850">
    <property type="entry name" value="Alkaline_phosphatase_core_sf"/>
</dbReference>
<keyword evidence="4 7" id="KW-0732">Signal</keyword>
<evidence type="ECO:0000313" key="10">
    <source>
        <dbReference type="Proteomes" id="UP000346198"/>
    </source>
</evidence>
<dbReference type="PANTHER" id="PTHR45953">
    <property type="entry name" value="IDURONATE 2-SULFATASE"/>
    <property type="match status" value="1"/>
</dbReference>
<keyword evidence="5" id="KW-0378">Hydrolase</keyword>
<comment type="similarity">
    <text evidence="2">Belongs to the sulfatase family.</text>
</comment>
<evidence type="ECO:0000256" key="7">
    <source>
        <dbReference type="SAM" id="SignalP"/>
    </source>
</evidence>
<accession>A0A6C2UT58</accession>
<dbReference type="GO" id="GO:0046872">
    <property type="term" value="F:metal ion binding"/>
    <property type="evidence" value="ECO:0007669"/>
    <property type="project" value="UniProtKB-KW"/>
</dbReference>
<dbReference type="SUPFAM" id="SSF53649">
    <property type="entry name" value="Alkaline phosphatase-like"/>
    <property type="match status" value="1"/>
</dbReference>
<evidence type="ECO:0000256" key="5">
    <source>
        <dbReference type="ARBA" id="ARBA00022801"/>
    </source>
</evidence>